<reference evidence="2" key="1">
    <citation type="submission" date="2024-04" db="EMBL/GenBank/DDBJ databases">
        <authorList>
            <person name="Shaw F."/>
            <person name="Minotto A."/>
        </authorList>
    </citation>
    <scope>NUCLEOTIDE SEQUENCE [LARGE SCALE GENOMIC DNA]</scope>
</reference>
<evidence type="ECO:0008006" key="3">
    <source>
        <dbReference type="Google" id="ProtNLM"/>
    </source>
</evidence>
<organism evidence="1 2">
    <name type="scientific">Somion occarium</name>
    <dbReference type="NCBI Taxonomy" id="3059160"/>
    <lineage>
        <taxon>Eukaryota</taxon>
        <taxon>Fungi</taxon>
        <taxon>Dikarya</taxon>
        <taxon>Basidiomycota</taxon>
        <taxon>Agaricomycotina</taxon>
        <taxon>Agaricomycetes</taxon>
        <taxon>Polyporales</taxon>
        <taxon>Cerrenaceae</taxon>
        <taxon>Somion</taxon>
    </lineage>
</organism>
<evidence type="ECO:0000313" key="2">
    <source>
        <dbReference type="Proteomes" id="UP001497453"/>
    </source>
</evidence>
<dbReference type="Proteomes" id="UP001497453">
    <property type="component" value="Chromosome 1"/>
</dbReference>
<name>A0ABP1CIJ5_9APHY</name>
<evidence type="ECO:0000313" key="1">
    <source>
        <dbReference type="EMBL" id="CAL1694504.1"/>
    </source>
</evidence>
<proteinExistence type="predicted"/>
<dbReference type="EMBL" id="OZ037944">
    <property type="protein sequence ID" value="CAL1694504.1"/>
    <property type="molecule type" value="Genomic_DNA"/>
</dbReference>
<protein>
    <recommendedName>
        <fullName evidence="3">SWIM-type domain-containing protein</fullName>
    </recommendedName>
</protein>
<accession>A0ABP1CIJ5</accession>
<gene>
    <name evidence="1" type="ORF">GFSPODELE1_LOCUS337</name>
</gene>
<sequence>MYDAHIPSDPKPCNGCIWHRFSFPCRHSRHVWQLLRQYTATYMPVVIFGYFSATALPNSATTPAPSCPIVKESLVRASRLIASRWYKAETSE</sequence>
<keyword evidence="2" id="KW-1185">Reference proteome</keyword>